<name>A0A1D8TWY2_9CYAN</name>
<keyword evidence="1" id="KW-1133">Transmembrane helix</keyword>
<dbReference type="STRING" id="1458985.BJP34_23365"/>
<dbReference type="OrthoDB" id="514266at2"/>
<evidence type="ECO:0000256" key="1">
    <source>
        <dbReference type="SAM" id="Phobius"/>
    </source>
</evidence>
<evidence type="ECO:0000313" key="2">
    <source>
        <dbReference type="EMBL" id="AOX01976.1"/>
    </source>
</evidence>
<gene>
    <name evidence="2" type="ORF">BJP34_23365</name>
</gene>
<keyword evidence="1" id="KW-0812">Transmembrane</keyword>
<feature type="transmembrane region" description="Helical" evidence="1">
    <location>
        <begin position="78"/>
        <end position="98"/>
    </location>
</feature>
<evidence type="ECO:0000313" key="3">
    <source>
        <dbReference type="Proteomes" id="UP000177870"/>
    </source>
</evidence>
<protein>
    <submittedName>
        <fullName evidence="2">Uncharacterized protein</fullName>
    </submittedName>
</protein>
<sequence length="106" mass="12038">MFDFNILCDFSRNHCVAICAILVPANLLLTLQTIILTVIGYPQVQVRKAALVACIPALVMLFHVYSWLMIGVVMAPTYILFFLAAVCLSINFWAINYYSRLVYSRE</sequence>
<feature type="transmembrane region" description="Helical" evidence="1">
    <location>
        <begin position="51"/>
        <end position="72"/>
    </location>
</feature>
<accession>A0A1D8TWY2</accession>
<dbReference type="EMBL" id="CP017599">
    <property type="protein sequence ID" value="AOX01976.1"/>
    <property type="molecule type" value="Genomic_DNA"/>
</dbReference>
<proteinExistence type="predicted"/>
<reference evidence="3" key="1">
    <citation type="submission" date="2016-10" db="EMBL/GenBank/DDBJ databases">
        <title>Comparative genomics uncovers the prolific and rare metabolic potential of the cyanobacterial genus Moorea.</title>
        <authorList>
            <person name="Leao T."/>
            <person name="Castelao G."/>
            <person name="Korobeynikov A."/>
            <person name="Monroe E.A."/>
            <person name="Podell S."/>
            <person name="Glukhov E."/>
            <person name="Allen E."/>
            <person name="Gerwick W.H."/>
            <person name="Gerwick L."/>
        </authorList>
    </citation>
    <scope>NUCLEOTIDE SEQUENCE [LARGE SCALE GENOMIC DNA]</scope>
    <source>
        <strain evidence="3">PAL-8-15-08-1</strain>
    </source>
</reference>
<organism evidence="2 3">
    <name type="scientific">Moorena producens PAL-8-15-08-1</name>
    <dbReference type="NCBI Taxonomy" id="1458985"/>
    <lineage>
        <taxon>Bacteria</taxon>
        <taxon>Bacillati</taxon>
        <taxon>Cyanobacteriota</taxon>
        <taxon>Cyanophyceae</taxon>
        <taxon>Coleofasciculales</taxon>
        <taxon>Coleofasciculaceae</taxon>
        <taxon>Moorena</taxon>
    </lineage>
</organism>
<feature type="transmembrane region" description="Helical" evidence="1">
    <location>
        <begin position="15"/>
        <end position="39"/>
    </location>
</feature>
<dbReference type="Proteomes" id="UP000177870">
    <property type="component" value="Chromosome"/>
</dbReference>
<dbReference type="RefSeq" id="WP_070394403.1">
    <property type="nucleotide sequence ID" value="NZ_CP017599.1"/>
</dbReference>
<dbReference type="AlphaFoldDB" id="A0A1D8TWY2"/>
<dbReference type="KEGG" id="mpro:BJP34_23365"/>
<keyword evidence="1" id="KW-0472">Membrane</keyword>